<name>A0A8X6UPZ1_TRICX</name>
<dbReference type="Gene3D" id="3.30.420.10">
    <property type="entry name" value="Ribonuclease H-like superfamily/Ribonuclease H"/>
    <property type="match status" value="1"/>
</dbReference>
<evidence type="ECO:0000313" key="2">
    <source>
        <dbReference type="Proteomes" id="UP000887159"/>
    </source>
</evidence>
<accession>A0A8X6UPZ1</accession>
<dbReference type="GO" id="GO:0003676">
    <property type="term" value="F:nucleic acid binding"/>
    <property type="evidence" value="ECO:0007669"/>
    <property type="project" value="InterPro"/>
</dbReference>
<dbReference type="Proteomes" id="UP000887159">
    <property type="component" value="Unassembled WGS sequence"/>
</dbReference>
<keyword evidence="2" id="KW-1185">Reference proteome</keyword>
<sequence>MFSDDSRFSLQSDSRRTLIWRVPGIRYHQENTIDRHRYGGAEWLVWGTIIFGSRIDLHVQSVTMTDHIYRYVILEQHHKYLEMSHSRDTALVPTVFLVSSDSIEPPSYEESETEFLTLARSLNTTPSPGRPLLTSKSILGGSWRTAVALPRISQRCSKKFKSGDVAGHGILSISSFSSSKQSRHISDRSAAPCVRPTYVKPDHNTITSPVGNFQDTGGMVQLPWITPYANTSRKSVRTEMNEYNTG</sequence>
<protein>
    <submittedName>
        <fullName evidence="1">Transposable element Tc1 transposase</fullName>
    </submittedName>
</protein>
<reference evidence="1" key="1">
    <citation type="submission" date="2020-08" db="EMBL/GenBank/DDBJ databases">
        <title>Multicomponent nature underlies the extraordinary mechanical properties of spider dragline silk.</title>
        <authorList>
            <person name="Kono N."/>
            <person name="Nakamura H."/>
            <person name="Mori M."/>
            <person name="Yoshida Y."/>
            <person name="Ohtoshi R."/>
            <person name="Malay A.D."/>
            <person name="Moran D.A.P."/>
            <person name="Tomita M."/>
            <person name="Numata K."/>
            <person name="Arakawa K."/>
        </authorList>
    </citation>
    <scope>NUCLEOTIDE SEQUENCE</scope>
</reference>
<comment type="caution">
    <text evidence="1">The sequence shown here is derived from an EMBL/GenBank/DDBJ whole genome shotgun (WGS) entry which is preliminary data.</text>
</comment>
<dbReference type="EMBL" id="BMAU01021039">
    <property type="protein sequence ID" value="GFX87826.1"/>
    <property type="molecule type" value="Genomic_DNA"/>
</dbReference>
<organism evidence="1 2">
    <name type="scientific">Trichonephila clavipes</name>
    <name type="common">Golden silk orbweaver</name>
    <name type="synonym">Nephila clavipes</name>
    <dbReference type="NCBI Taxonomy" id="2585209"/>
    <lineage>
        <taxon>Eukaryota</taxon>
        <taxon>Metazoa</taxon>
        <taxon>Ecdysozoa</taxon>
        <taxon>Arthropoda</taxon>
        <taxon>Chelicerata</taxon>
        <taxon>Arachnida</taxon>
        <taxon>Araneae</taxon>
        <taxon>Araneomorphae</taxon>
        <taxon>Entelegynae</taxon>
        <taxon>Araneoidea</taxon>
        <taxon>Nephilidae</taxon>
        <taxon>Trichonephila</taxon>
    </lineage>
</organism>
<dbReference type="AlphaFoldDB" id="A0A8X6UPZ1"/>
<proteinExistence type="predicted"/>
<dbReference type="InterPro" id="IPR036397">
    <property type="entry name" value="RNaseH_sf"/>
</dbReference>
<gene>
    <name evidence="1" type="primary">tc1a_164</name>
    <name evidence="1" type="ORF">TNCV_2191021</name>
</gene>
<evidence type="ECO:0000313" key="1">
    <source>
        <dbReference type="EMBL" id="GFX87826.1"/>
    </source>
</evidence>